<evidence type="ECO:0000313" key="4">
    <source>
        <dbReference type="Proteomes" id="UP001596435"/>
    </source>
</evidence>
<keyword evidence="1" id="KW-1133">Transmembrane helix</keyword>
<dbReference type="RefSeq" id="WP_345708995.1">
    <property type="nucleotide sequence ID" value="NZ_BAABKV010000001.1"/>
</dbReference>
<feature type="transmembrane region" description="Helical" evidence="1">
    <location>
        <begin position="151"/>
        <end position="168"/>
    </location>
</feature>
<comment type="caution">
    <text evidence="3">The sequence shown here is derived from an EMBL/GenBank/DDBJ whole genome shotgun (WGS) entry which is preliminary data.</text>
</comment>
<feature type="signal peptide" evidence="2">
    <location>
        <begin position="1"/>
        <end position="27"/>
    </location>
</feature>
<accession>A0ABW2FQK5</accession>
<reference evidence="4" key="1">
    <citation type="journal article" date="2019" name="Int. J. Syst. Evol. Microbiol.">
        <title>The Global Catalogue of Microorganisms (GCM) 10K type strain sequencing project: providing services to taxonomists for standard genome sequencing and annotation.</title>
        <authorList>
            <consortium name="The Broad Institute Genomics Platform"/>
            <consortium name="The Broad Institute Genome Sequencing Center for Infectious Disease"/>
            <person name="Wu L."/>
            <person name="Ma J."/>
        </authorList>
    </citation>
    <scope>NUCLEOTIDE SEQUENCE [LARGE SCALE GENOMIC DNA]</scope>
    <source>
        <strain evidence="4">CGMCC 1.12859</strain>
    </source>
</reference>
<evidence type="ECO:0000313" key="3">
    <source>
        <dbReference type="EMBL" id="MFC7178151.1"/>
    </source>
</evidence>
<keyword evidence="1" id="KW-0812">Transmembrane</keyword>
<evidence type="ECO:0000256" key="1">
    <source>
        <dbReference type="SAM" id="Phobius"/>
    </source>
</evidence>
<evidence type="ECO:0008006" key="5">
    <source>
        <dbReference type="Google" id="ProtNLM"/>
    </source>
</evidence>
<gene>
    <name evidence="3" type="ORF">ACFQMG_01070</name>
</gene>
<name>A0ABW2FQK5_9ACTN</name>
<dbReference type="EMBL" id="JBHTAJ010000002">
    <property type="protein sequence ID" value="MFC7178151.1"/>
    <property type="molecule type" value="Genomic_DNA"/>
</dbReference>
<feature type="chain" id="PRO_5046203694" description="Gram-positive cocci surface proteins LPxTG domain-containing protein" evidence="2">
    <location>
        <begin position="28"/>
        <end position="180"/>
    </location>
</feature>
<keyword evidence="2" id="KW-0732">Signal</keyword>
<proteinExistence type="predicted"/>
<sequence>MPARRLPRLALLAVLVAVLSGWGAATALDWNGPCQPRFPGVDRLVSALPTFACFSVGGAADGYVVDVSYSGMEHDPQEALALAYAEAGVFWRQFPYRLDSVNIDTTAAFGESAIKNVTLTGDQLATKFGNRPDTVAPSGPFPEQPVQRTQIALWAVSVLALVGAVLLTRRHRAAGRRPAQ</sequence>
<keyword evidence="1" id="KW-0472">Membrane</keyword>
<dbReference type="Proteomes" id="UP001596435">
    <property type="component" value="Unassembled WGS sequence"/>
</dbReference>
<keyword evidence="4" id="KW-1185">Reference proteome</keyword>
<evidence type="ECO:0000256" key="2">
    <source>
        <dbReference type="SAM" id="SignalP"/>
    </source>
</evidence>
<organism evidence="3 4">
    <name type="scientific">Kitasatospora paranensis</name>
    <dbReference type="NCBI Taxonomy" id="258053"/>
    <lineage>
        <taxon>Bacteria</taxon>
        <taxon>Bacillati</taxon>
        <taxon>Actinomycetota</taxon>
        <taxon>Actinomycetes</taxon>
        <taxon>Kitasatosporales</taxon>
        <taxon>Streptomycetaceae</taxon>
        <taxon>Kitasatospora</taxon>
    </lineage>
</organism>
<protein>
    <recommendedName>
        <fullName evidence="5">Gram-positive cocci surface proteins LPxTG domain-containing protein</fullName>
    </recommendedName>
</protein>